<evidence type="ECO:0000313" key="3">
    <source>
        <dbReference type="EMBL" id="MET4757721.1"/>
    </source>
</evidence>
<comment type="similarity">
    <text evidence="1">Belongs to the polypeptide deformylase family.</text>
</comment>
<dbReference type="Gene3D" id="3.90.45.10">
    <property type="entry name" value="Peptide deformylase"/>
    <property type="match status" value="1"/>
</dbReference>
<feature type="transmembrane region" description="Helical" evidence="2">
    <location>
        <begin position="20"/>
        <end position="39"/>
    </location>
</feature>
<dbReference type="EC" id="3.5.1.88" evidence="3"/>
<keyword evidence="2" id="KW-0472">Membrane</keyword>
<accession>A0ABV2SIY4</accession>
<reference evidence="3 4" key="1">
    <citation type="submission" date="2024-06" db="EMBL/GenBank/DDBJ databases">
        <title>Genomic Encyclopedia of Type Strains, Phase V (KMG-V): Genome sequencing to study the core and pangenomes of soil and plant-associated prokaryotes.</title>
        <authorList>
            <person name="Whitman W."/>
        </authorList>
    </citation>
    <scope>NUCLEOTIDE SEQUENCE [LARGE SCALE GENOMIC DNA]</scope>
    <source>
        <strain evidence="3 4">NE40</strain>
    </source>
</reference>
<keyword evidence="3" id="KW-0378">Hydrolase</keyword>
<evidence type="ECO:0000256" key="2">
    <source>
        <dbReference type="SAM" id="Phobius"/>
    </source>
</evidence>
<comment type="caution">
    <text evidence="3">The sequence shown here is derived from an EMBL/GenBank/DDBJ whole genome shotgun (WGS) entry which is preliminary data.</text>
</comment>
<evidence type="ECO:0000313" key="4">
    <source>
        <dbReference type="Proteomes" id="UP001549366"/>
    </source>
</evidence>
<name>A0ABV2SIY4_9GAMM</name>
<keyword evidence="4" id="KW-1185">Reference proteome</keyword>
<keyword evidence="2" id="KW-0812">Transmembrane</keyword>
<evidence type="ECO:0000256" key="1">
    <source>
        <dbReference type="ARBA" id="ARBA00010759"/>
    </source>
</evidence>
<dbReference type="InterPro" id="IPR036821">
    <property type="entry name" value="Peptide_deformylase_sf"/>
</dbReference>
<dbReference type="SUPFAM" id="SSF56420">
    <property type="entry name" value="Peptide deformylase"/>
    <property type="match status" value="1"/>
</dbReference>
<dbReference type="InterPro" id="IPR023635">
    <property type="entry name" value="Peptide_deformylase"/>
</dbReference>
<dbReference type="PANTHER" id="PTHR10458">
    <property type="entry name" value="PEPTIDE DEFORMYLASE"/>
    <property type="match status" value="1"/>
</dbReference>
<dbReference type="EMBL" id="JBEWTB010000002">
    <property type="protein sequence ID" value="MET4757721.1"/>
    <property type="molecule type" value="Genomic_DNA"/>
</dbReference>
<dbReference type="PRINTS" id="PR01576">
    <property type="entry name" value="PDEFORMYLASE"/>
</dbReference>
<sequence>MIGLCFPFWQLEGSGVRRLVLVGTGFLVALILLAVLDTVEKGSAISLKEEQLVIFQFDTPEHEAILNSPTQPVRKLPDKRIDALIDAMQKMITTNVAGISANQVGKPWQLFLIAPPPMVNSSAPPEVFINPVITGVSRDKVCFWHGCLSSKGKPFGKTATWKKITIQAQDARGKPFTRDLTGMDAIVAQHEFRHLLGGGYHEHASEFHEEMELMRLIFQKKEHFIEVCDDKAPFLLEDYRPGEHIEEYAKRTGH</sequence>
<keyword evidence="2" id="KW-1133">Transmembrane helix</keyword>
<dbReference type="GO" id="GO:0042586">
    <property type="term" value="F:peptide deformylase activity"/>
    <property type="evidence" value="ECO:0007669"/>
    <property type="project" value="UniProtKB-EC"/>
</dbReference>
<gene>
    <name evidence="3" type="ORF">V5J35_002913</name>
</gene>
<dbReference type="PANTHER" id="PTHR10458:SF22">
    <property type="entry name" value="PEPTIDE DEFORMYLASE"/>
    <property type="match status" value="1"/>
</dbReference>
<dbReference type="RefSeq" id="WP_354022177.1">
    <property type="nucleotide sequence ID" value="NZ_JBEWTD010000002.1"/>
</dbReference>
<proteinExistence type="inferred from homology"/>
<dbReference type="Proteomes" id="UP001549366">
    <property type="component" value="Unassembled WGS sequence"/>
</dbReference>
<protein>
    <submittedName>
        <fullName evidence="3">Peptide deformylase</fullName>
        <ecNumber evidence="3">3.5.1.88</ecNumber>
    </submittedName>
</protein>
<dbReference type="Pfam" id="PF01327">
    <property type="entry name" value="Pep_deformylase"/>
    <property type="match status" value="1"/>
</dbReference>
<organism evidence="3 4">
    <name type="scientific">Endozoicomonas lisbonensis</name>
    <dbReference type="NCBI Taxonomy" id="3120522"/>
    <lineage>
        <taxon>Bacteria</taxon>
        <taxon>Pseudomonadati</taxon>
        <taxon>Pseudomonadota</taxon>
        <taxon>Gammaproteobacteria</taxon>
        <taxon>Oceanospirillales</taxon>
        <taxon>Endozoicomonadaceae</taxon>
        <taxon>Endozoicomonas</taxon>
    </lineage>
</organism>